<sequence>MRKLLVSVVTVALLAGAIAPANAKSLAGAIYQQAKELRVPPELAPLILPDGTTVVVDHGMLPPPSVVVVPKARISDEWVAYAEPREPSFDLARVGVPSYQIPQIAINIGSIAYIATADGGALLTKGNNLLLRVDVSDPNTPLLTGQLSIPGVGFSIVVDGTRAYIGVGTGGKAGEKAGLCIVDLTTMQFSFFEVNGGDWTAPNNCRILEVKGGIVKISYLFTSQRGGERMVDAIINCTDPASPRRIE</sequence>
<dbReference type="EMBL" id="PGYQ01000004">
    <property type="protein sequence ID" value="PKL72457.1"/>
    <property type="molecule type" value="Genomic_DNA"/>
</dbReference>
<feature type="chain" id="PRO_5014806802" evidence="1">
    <location>
        <begin position="24"/>
        <end position="247"/>
    </location>
</feature>
<reference evidence="2 3" key="1">
    <citation type="journal article" date="2017" name="ISME J.">
        <title>Potential for microbial H2 and metal transformations associated with novel bacteria and archaea in deep terrestrial subsurface sediments.</title>
        <authorList>
            <person name="Hernsdorf A.W."/>
            <person name="Amano Y."/>
            <person name="Miyakawa K."/>
            <person name="Ise K."/>
            <person name="Suzuki Y."/>
            <person name="Anantharaman K."/>
            <person name="Probst A."/>
            <person name="Burstein D."/>
            <person name="Thomas B.C."/>
            <person name="Banfield J.F."/>
        </authorList>
    </citation>
    <scope>NUCLEOTIDE SEQUENCE [LARGE SCALE GENOMIC DNA]</scope>
    <source>
        <strain evidence="2">HGW-Kuenenbacteria-1</strain>
    </source>
</reference>
<comment type="caution">
    <text evidence="2">The sequence shown here is derived from an EMBL/GenBank/DDBJ whole genome shotgun (WGS) entry which is preliminary data.</text>
</comment>
<evidence type="ECO:0000313" key="3">
    <source>
        <dbReference type="Proteomes" id="UP000233414"/>
    </source>
</evidence>
<proteinExistence type="predicted"/>
<feature type="signal peptide" evidence="1">
    <location>
        <begin position="1"/>
        <end position="23"/>
    </location>
</feature>
<dbReference type="AlphaFoldDB" id="A0A2N1UNM3"/>
<name>A0A2N1UNM3_9BACT</name>
<dbReference type="Proteomes" id="UP000233414">
    <property type="component" value="Unassembled WGS sequence"/>
</dbReference>
<accession>A0A2N1UNM3</accession>
<organism evidence="2 3">
    <name type="scientific">Candidatus Kuenenbacteria bacterium HGW-Kuenenbacteria-1</name>
    <dbReference type="NCBI Taxonomy" id="2013812"/>
    <lineage>
        <taxon>Bacteria</taxon>
        <taxon>Candidatus Kueneniibacteriota</taxon>
    </lineage>
</organism>
<gene>
    <name evidence="2" type="ORF">CVV26_01355</name>
</gene>
<keyword evidence="1" id="KW-0732">Signal</keyword>
<protein>
    <submittedName>
        <fullName evidence="2">Uncharacterized protein</fullName>
    </submittedName>
</protein>
<evidence type="ECO:0000313" key="2">
    <source>
        <dbReference type="EMBL" id="PKL72457.1"/>
    </source>
</evidence>
<evidence type="ECO:0000256" key="1">
    <source>
        <dbReference type="SAM" id="SignalP"/>
    </source>
</evidence>